<evidence type="ECO:0000313" key="4">
    <source>
        <dbReference type="Proteomes" id="UP000824988"/>
    </source>
</evidence>
<dbReference type="InterPro" id="IPR008258">
    <property type="entry name" value="Transglycosylase_SLT_dom_1"/>
</dbReference>
<dbReference type="AlphaFoldDB" id="A0A8D4VQN6"/>
<proteinExistence type="predicted"/>
<feature type="transmembrane region" description="Helical" evidence="1">
    <location>
        <begin position="77"/>
        <end position="97"/>
    </location>
</feature>
<dbReference type="Pfam" id="PF01464">
    <property type="entry name" value="SLT"/>
    <property type="match status" value="1"/>
</dbReference>
<feature type="transmembrane region" description="Helical" evidence="1">
    <location>
        <begin position="7"/>
        <end position="29"/>
    </location>
</feature>
<dbReference type="EMBL" id="AP019782">
    <property type="protein sequence ID" value="BBL70857.1"/>
    <property type="molecule type" value="Genomic_DNA"/>
</dbReference>
<evidence type="ECO:0000313" key="3">
    <source>
        <dbReference type="EMBL" id="BBL70857.1"/>
    </source>
</evidence>
<keyword evidence="1" id="KW-0812">Transmembrane</keyword>
<accession>A0A8D4VQN6</accession>
<reference evidence="3" key="1">
    <citation type="submission" date="2019-06" db="EMBL/GenBank/DDBJ databases">
        <title>Complete genome sequence of Methylogaea oryzae strain JCM16910.</title>
        <authorList>
            <person name="Asakawa S."/>
        </authorList>
    </citation>
    <scope>NUCLEOTIDE SEQUENCE</scope>
    <source>
        <strain evidence="3">E10</strain>
    </source>
</reference>
<protein>
    <recommendedName>
        <fullName evidence="2">Transglycosylase SLT domain-containing protein</fullName>
    </recommendedName>
</protein>
<organism evidence="3 4">
    <name type="scientific">Methylogaea oryzae</name>
    <dbReference type="NCBI Taxonomy" id="1295382"/>
    <lineage>
        <taxon>Bacteria</taxon>
        <taxon>Pseudomonadati</taxon>
        <taxon>Pseudomonadota</taxon>
        <taxon>Gammaproteobacteria</taxon>
        <taxon>Methylococcales</taxon>
        <taxon>Methylococcaceae</taxon>
        <taxon>Methylogaea</taxon>
    </lineage>
</organism>
<feature type="transmembrane region" description="Helical" evidence="1">
    <location>
        <begin position="41"/>
        <end position="65"/>
    </location>
</feature>
<sequence length="321" mass="34680">MPLRHRALALGVELIALSAAALVAIIAVLGRSANGFAGTDFGSSLLPFAGAVFALVVVGAGLLWLWLRLRRWLTARFVPGAALLALGIALAAGWFALQDEYGRDLGNFRTLVGGMQEAERVTLAHQVYASYRRSDLSQAQRLLERARPYLPPVQEAAGAYGIDTDVLMGVGATESSFLPRDSKDGGRGLFQITAPPKAAVELAKERLGVEQLDLNDPRHNAHVAAATLRHYFAEMRGDLFLGLLAYNIGPKNGGLLSIMKQYGARDFATIQPYLQNLPRDYPIRVLTAALAARLWRTEGALPRYEQGDNALRIQGVGIPGL</sequence>
<dbReference type="PANTHER" id="PTHR37423">
    <property type="entry name" value="SOLUBLE LYTIC MUREIN TRANSGLYCOSYLASE-RELATED"/>
    <property type="match status" value="1"/>
</dbReference>
<dbReference type="KEGG" id="moz:MoryE10_14630"/>
<gene>
    <name evidence="3" type="ORF">MoryE10_14630</name>
</gene>
<keyword evidence="1" id="KW-1133">Transmembrane helix</keyword>
<keyword evidence="4" id="KW-1185">Reference proteome</keyword>
<evidence type="ECO:0000259" key="2">
    <source>
        <dbReference type="Pfam" id="PF01464"/>
    </source>
</evidence>
<evidence type="ECO:0000256" key="1">
    <source>
        <dbReference type="SAM" id="Phobius"/>
    </source>
</evidence>
<feature type="domain" description="Transglycosylase SLT" evidence="2">
    <location>
        <begin position="153"/>
        <end position="252"/>
    </location>
</feature>
<dbReference type="Proteomes" id="UP000824988">
    <property type="component" value="Chromosome"/>
</dbReference>
<name>A0A8D4VQN6_9GAMM</name>
<dbReference type="PANTHER" id="PTHR37423:SF2">
    <property type="entry name" value="MEMBRANE-BOUND LYTIC MUREIN TRANSGLYCOSYLASE C"/>
    <property type="match status" value="1"/>
</dbReference>
<keyword evidence="1" id="KW-0472">Membrane</keyword>